<organism evidence="1 2">
    <name type="scientific">Bradyrhizobium brasilense</name>
    <dbReference type="NCBI Taxonomy" id="1419277"/>
    <lineage>
        <taxon>Bacteria</taxon>
        <taxon>Pseudomonadati</taxon>
        <taxon>Pseudomonadota</taxon>
        <taxon>Alphaproteobacteria</taxon>
        <taxon>Hyphomicrobiales</taxon>
        <taxon>Nitrobacteraceae</taxon>
        <taxon>Bradyrhizobium</taxon>
    </lineage>
</organism>
<sequence>MIGARAPFEGRGDALAAPDGQRAVRINGFKQRQI</sequence>
<proteinExistence type="predicted"/>
<protein>
    <submittedName>
        <fullName evidence="1">Uncharacterized protein</fullName>
    </submittedName>
</protein>
<gene>
    <name evidence="1" type="ORF">SAMN05216337_1007196</name>
</gene>
<name>A0A1G6RZL8_9BRAD</name>
<dbReference type="AlphaFoldDB" id="A0A1G6RZL8"/>
<evidence type="ECO:0000313" key="2">
    <source>
        <dbReference type="Proteomes" id="UP000199245"/>
    </source>
</evidence>
<evidence type="ECO:0000313" key="1">
    <source>
        <dbReference type="EMBL" id="SDD10110.1"/>
    </source>
</evidence>
<dbReference type="Proteomes" id="UP000199245">
    <property type="component" value="Unassembled WGS sequence"/>
</dbReference>
<reference evidence="1 2" key="1">
    <citation type="submission" date="2016-10" db="EMBL/GenBank/DDBJ databases">
        <authorList>
            <person name="de Groot N.N."/>
        </authorList>
    </citation>
    <scope>NUCLEOTIDE SEQUENCE [LARGE SCALE GENOMIC DNA]</scope>
    <source>
        <strain evidence="1 2">R5</strain>
    </source>
</reference>
<dbReference type="EMBL" id="FMZW01000007">
    <property type="protein sequence ID" value="SDD10110.1"/>
    <property type="molecule type" value="Genomic_DNA"/>
</dbReference>
<accession>A0A1G6RZL8</accession>